<protein>
    <recommendedName>
        <fullName evidence="3">1,4-alpha-glucan branching enzyme</fullName>
        <ecNumber evidence="3">2.4.1.18</ecNumber>
    </recommendedName>
</protein>
<keyword evidence="10" id="KW-1185">Reference proteome</keyword>
<evidence type="ECO:0000256" key="4">
    <source>
        <dbReference type="ARBA" id="ARBA00022676"/>
    </source>
</evidence>
<dbReference type="InterPro" id="IPR037439">
    <property type="entry name" value="Branching_enzy"/>
</dbReference>
<evidence type="ECO:0000313" key="9">
    <source>
        <dbReference type="EMBL" id="PAA79119.1"/>
    </source>
</evidence>
<keyword evidence="4" id="KW-0328">Glycosyltransferase</keyword>
<dbReference type="SUPFAM" id="SSF81296">
    <property type="entry name" value="E set domains"/>
    <property type="match status" value="1"/>
</dbReference>
<organism evidence="9 10">
    <name type="scientific">Macrostomum lignano</name>
    <dbReference type="NCBI Taxonomy" id="282301"/>
    <lineage>
        <taxon>Eukaryota</taxon>
        <taxon>Metazoa</taxon>
        <taxon>Spiralia</taxon>
        <taxon>Lophotrochozoa</taxon>
        <taxon>Platyhelminthes</taxon>
        <taxon>Rhabditophora</taxon>
        <taxon>Macrostomorpha</taxon>
        <taxon>Macrostomida</taxon>
        <taxon>Macrostomidae</taxon>
        <taxon>Macrostomum</taxon>
    </lineage>
</organism>
<dbReference type="EC" id="2.4.1.18" evidence="3"/>
<sequence length="692" mass="79587">CSPVMEAPPENPQLEELFKFDPYLRGYETELRRRYNCLRSEWRRIEEADGIERLSHGYREFGVRVDPDGTVRCQEWAPNAQAVYLRGDFNNWREDQYPFEKQPFGKWTLVIPPKPDGKPAIEHNSVIKLLIIGPQGQRLDRLSPWAPYVTRPPKGAPSGTVYEQRLWNPPKPYKLNVPRPPVPASLRIYEAHVGISSPEERVATYDYFRESVLPRVRDLGYNCIQLMAVMEHAYYASFGYQITSFFAASSRYGTPCELKQLIDAAHSMGIIVLLDIVHSHASNNTIDGLNQFDGSNNCYFHDGPRGRHDLWDSRLFNYTSLEVLRFLLSNLTWWIEEYGFDGFRFDGCMSMLYHHHGLNHNFSGHYDEYFGMSVDTESLTYLALANWLLHKAHPFVITVAEEVSGLPGLCRPVEHGGYGFDYRLAMAVPDLWIKLLKGVPDQDWDVAKICFELENRRYGEKAIAYAESHDQALVGDKTIAFWLMDKEMYTHMSTLSDPSLIIDRGIALHKMIRLITHALGGEGYLNFIGNEFGHPEWLDFPRLGNGESYYYARRQFNLVDDKLLRYQHLNNFDAAMNLAEARFGWLHRGPGYITRKHNGDKVVAFERGGLLFAFNWHWASSFTDYRLGVAEPGRYRIVLNTDRPEFGGHNRVDENTQFFTQPGDFDGRGNSLQLYLPCRCAVVLAREDGAAA</sequence>
<proteinExistence type="inferred from homology"/>
<dbReference type="STRING" id="282301.A0A267G1H5"/>
<evidence type="ECO:0000256" key="7">
    <source>
        <dbReference type="PIRSR" id="PIRSR000463-1"/>
    </source>
</evidence>
<dbReference type="SUPFAM" id="SSF51011">
    <property type="entry name" value="Glycosyl hydrolase domain"/>
    <property type="match status" value="1"/>
</dbReference>
<evidence type="ECO:0000256" key="3">
    <source>
        <dbReference type="ARBA" id="ARBA00012541"/>
    </source>
</evidence>
<dbReference type="Pfam" id="PF02806">
    <property type="entry name" value="Alpha-amylase_C"/>
    <property type="match status" value="1"/>
</dbReference>
<evidence type="ECO:0000256" key="1">
    <source>
        <dbReference type="ARBA" id="ARBA00000826"/>
    </source>
</evidence>
<dbReference type="InterPro" id="IPR006048">
    <property type="entry name" value="A-amylase/branching_C"/>
</dbReference>
<dbReference type="InterPro" id="IPR014756">
    <property type="entry name" value="Ig_E-set"/>
</dbReference>
<comment type="pathway">
    <text evidence="6">Glycan biosynthesis.</text>
</comment>
<dbReference type="AlphaFoldDB" id="A0A267G1H5"/>
<feature type="domain" description="Glycosyl hydrolase family 13 catalytic" evidence="8">
    <location>
        <begin position="202"/>
        <end position="515"/>
    </location>
</feature>
<dbReference type="FunFam" id="3.20.20.80:FF:000001">
    <property type="entry name" value="1,4-alpha-glucan branching enzyme"/>
    <property type="match status" value="1"/>
</dbReference>
<dbReference type="InterPro" id="IPR013783">
    <property type="entry name" value="Ig-like_fold"/>
</dbReference>
<dbReference type="PANTHER" id="PTHR43651:SF3">
    <property type="entry name" value="1,4-ALPHA-GLUCAN-BRANCHING ENZYME"/>
    <property type="match status" value="1"/>
</dbReference>
<comment type="catalytic activity">
    <reaction evidence="1">
        <text>Transfers a segment of a (1-&gt;4)-alpha-D-glucan chain to a primary hydroxy group in a similar glucan chain.</text>
        <dbReference type="EC" id="2.4.1.18"/>
    </reaction>
</comment>
<dbReference type="Gene3D" id="2.60.40.1180">
    <property type="entry name" value="Golgi alpha-mannosidase II"/>
    <property type="match status" value="1"/>
</dbReference>
<feature type="active site" description="Proton donor" evidence="7">
    <location>
        <position position="401"/>
    </location>
</feature>
<dbReference type="SMART" id="SM00642">
    <property type="entry name" value="Aamy"/>
    <property type="match status" value="1"/>
</dbReference>
<dbReference type="CDD" id="cd02854">
    <property type="entry name" value="E_set_GBE_euk_N"/>
    <property type="match status" value="1"/>
</dbReference>
<keyword evidence="5" id="KW-0808">Transferase</keyword>
<dbReference type="GO" id="GO:0005978">
    <property type="term" value="P:glycogen biosynthetic process"/>
    <property type="evidence" value="ECO:0007669"/>
    <property type="project" value="InterPro"/>
</dbReference>
<dbReference type="EMBL" id="NIVC01000652">
    <property type="protein sequence ID" value="PAA79119.1"/>
    <property type="molecule type" value="Genomic_DNA"/>
</dbReference>
<dbReference type="CDD" id="cd11321">
    <property type="entry name" value="AmyAc_bac_euk_BE"/>
    <property type="match status" value="1"/>
</dbReference>
<dbReference type="Proteomes" id="UP000215902">
    <property type="component" value="Unassembled WGS sequence"/>
</dbReference>
<feature type="active site" description="Nucleophile" evidence="7">
    <location>
        <position position="346"/>
    </location>
</feature>
<name>A0A267G1H5_9PLAT</name>
<dbReference type="GO" id="GO:0004553">
    <property type="term" value="F:hydrolase activity, hydrolyzing O-glycosyl compounds"/>
    <property type="evidence" value="ECO:0007669"/>
    <property type="project" value="InterPro"/>
</dbReference>
<dbReference type="InterPro" id="IPR004193">
    <property type="entry name" value="Glyco_hydro_13_N"/>
</dbReference>
<dbReference type="Pfam" id="PF02922">
    <property type="entry name" value="CBM_48"/>
    <property type="match status" value="1"/>
</dbReference>
<evidence type="ECO:0000259" key="8">
    <source>
        <dbReference type="SMART" id="SM00642"/>
    </source>
</evidence>
<feature type="non-terminal residue" evidence="9">
    <location>
        <position position="1"/>
    </location>
</feature>
<dbReference type="GO" id="GO:0003844">
    <property type="term" value="F:1,4-alpha-glucan branching enzyme activity"/>
    <property type="evidence" value="ECO:0007669"/>
    <property type="project" value="UniProtKB-EC"/>
</dbReference>
<dbReference type="OrthoDB" id="196493at2759"/>
<evidence type="ECO:0000256" key="5">
    <source>
        <dbReference type="ARBA" id="ARBA00022679"/>
    </source>
</evidence>
<dbReference type="Pfam" id="PF00128">
    <property type="entry name" value="Alpha-amylase"/>
    <property type="match status" value="1"/>
</dbReference>
<dbReference type="FunFam" id="2.60.40.1180:FF:000003">
    <property type="entry name" value="1,4-alpha-glucan-branching enzyme, chloroplastic/amyloplastic"/>
    <property type="match status" value="1"/>
</dbReference>
<dbReference type="PANTHER" id="PTHR43651">
    <property type="entry name" value="1,4-ALPHA-GLUCAN-BRANCHING ENZYME"/>
    <property type="match status" value="1"/>
</dbReference>
<dbReference type="SUPFAM" id="SSF51445">
    <property type="entry name" value="(Trans)glycosidases"/>
    <property type="match status" value="1"/>
</dbReference>
<evidence type="ECO:0000256" key="6">
    <source>
        <dbReference type="ARBA" id="ARBA00060592"/>
    </source>
</evidence>
<evidence type="ECO:0000313" key="10">
    <source>
        <dbReference type="Proteomes" id="UP000215902"/>
    </source>
</evidence>
<dbReference type="InterPro" id="IPR013780">
    <property type="entry name" value="Glyco_hydro_b"/>
</dbReference>
<reference evidence="9 10" key="1">
    <citation type="submission" date="2017-06" db="EMBL/GenBank/DDBJ databases">
        <title>A platform for efficient transgenesis in Macrostomum lignano, a flatworm model organism for stem cell research.</title>
        <authorList>
            <person name="Berezikov E."/>
        </authorList>
    </citation>
    <scope>NUCLEOTIDE SEQUENCE [LARGE SCALE GENOMIC DNA]</scope>
    <source>
        <strain evidence="9">DV1</strain>
        <tissue evidence="9">Whole organism</tissue>
    </source>
</reference>
<accession>A0A267G1H5</accession>
<evidence type="ECO:0000256" key="2">
    <source>
        <dbReference type="ARBA" id="ARBA00009000"/>
    </source>
</evidence>
<comment type="caution">
    <text evidence="9">The sequence shown here is derived from an EMBL/GenBank/DDBJ whole genome shotgun (WGS) entry which is preliminary data.</text>
</comment>
<dbReference type="GO" id="GO:0043169">
    <property type="term" value="F:cation binding"/>
    <property type="evidence" value="ECO:0007669"/>
    <property type="project" value="InterPro"/>
</dbReference>
<dbReference type="InterPro" id="IPR006047">
    <property type="entry name" value="GH13_cat_dom"/>
</dbReference>
<gene>
    <name evidence="9" type="ORF">BOX15_Mlig017248g1</name>
</gene>
<dbReference type="GO" id="GO:0005737">
    <property type="term" value="C:cytoplasm"/>
    <property type="evidence" value="ECO:0007669"/>
    <property type="project" value="TreeGrafter"/>
</dbReference>
<dbReference type="Gene3D" id="2.60.40.10">
    <property type="entry name" value="Immunoglobulins"/>
    <property type="match status" value="1"/>
</dbReference>
<dbReference type="Gene3D" id="3.20.20.80">
    <property type="entry name" value="Glycosidases"/>
    <property type="match status" value="1"/>
</dbReference>
<comment type="similarity">
    <text evidence="2">Belongs to the glycosyl hydrolase 13 family. GlgB subfamily.</text>
</comment>
<dbReference type="InterPro" id="IPR017853">
    <property type="entry name" value="GH"/>
</dbReference>
<dbReference type="PIRSF" id="PIRSF000463">
    <property type="entry name" value="GlgB"/>
    <property type="match status" value="1"/>
</dbReference>